<sequence length="458" mass="52970">MQISSNHTNISPKSYLFIDKSEQIADLQEALALFDKCLSPLTPHWVSKDTLNHKPKHLRLRTGKNSPRERDHFDFITPSERSQYGYLRYASEFWLGTFVIDIDSNVAASIEEIIKLNPDLPLPNLIVKNPVNGHVQLYYCLRNSVCIDEKNKRYSKKAVVLLNAVKTRLKELLNGDFAHRNSVAKNPHSSMWRVSTMRVQPYQLAELARITRIYERPVIRPMLFTPNSAKAVKLSKNITVGERNNWLFETVRHHAYKLYFKHGEDWTKRQFMSCLFDFMNKLNLEKCKTPLVEREVREICRSITRFCYERYSYSENTNDVLRKIAKQLGRKGGAAKGKSYAKQRRKALSLHRKGLSVAEIVNTTQLSKSTVYALIKKHKSRIQKNRKSVAVKPGLKQKSVFPNSYQYGVCSLGSVPYISKQYCEAILLTMTNKHSLFRFLNSMSMGVGWLWAKSKPVI</sequence>
<feature type="domain" description="Primase C-terminal 1" evidence="1">
    <location>
        <begin position="234"/>
        <end position="305"/>
    </location>
</feature>
<evidence type="ECO:0000259" key="1">
    <source>
        <dbReference type="Pfam" id="PF08708"/>
    </source>
</evidence>
<dbReference type="AlphaFoldDB" id="A0A644XM86"/>
<reference evidence="2" key="1">
    <citation type="submission" date="2019-08" db="EMBL/GenBank/DDBJ databases">
        <authorList>
            <person name="Kucharzyk K."/>
            <person name="Murdoch R.W."/>
            <person name="Higgins S."/>
            <person name="Loffler F."/>
        </authorList>
    </citation>
    <scope>NUCLEOTIDE SEQUENCE</scope>
</reference>
<dbReference type="Pfam" id="PF08708">
    <property type="entry name" value="PriCT_1"/>
    <property type="match status" value="1"/>
</dbReference>
<accession>A0A644XM86</accession>
<name>A0A644XM86_9ZZZZ</name>
<dbReference type="Pfam" id="PF03090">
    <property type="entry name" value="Replicase"/>
    <property type="match status" value="1"/>
</dbReference>
<evidence type="ECO:0000313" key="2">
    <source>
        <dbReference type="EMBL" id="MPM16868.1"/>
    </source>
</evidence>
<dbReference type="InterPro" id="IPR014820">
    <property type="entry name" value="PriCT_1"/>
</dbReference>
<dbReference type="EMBL" id="VSSQ01002692">
    <property type="protein sequence ID" value="MPM16868.1"/>
    <property type="molecule type" value="Genomic_DNA"/>
</dbReference>
<dbReference type="Gene3D" id="1.10.340.50">
    <property type="match status" value="1"/>
</dbReference>
<organism evidence="2">
    <name type="scientific">bioreactor metagenome</name>
    <dbReference type="NCBI Taxonomy" id="1076179"/>
    <lineage>
        <taxon>unclassified sequences</taxon>
        <taxon>metagenomes</taxon>
        <taxon>ecological metagenomes</taxon>
    </lineage>
</organism>
<dbReference type="Gene3D" id="1.10.10.60">
    <property type="entry name" value="Homeodomain-like"/>
    <property type="match status" value="1"/>
</dbReference>
<comment type="caution">
    <text evidence="2">The sequence shown here is derived from an EMBL/GenBank/DDBJ whole genome shotgun (WGS) entry which is preliminary data.</text>
</comment>
<protein>
    <recommendedName>
        <fullName evidence="1">Primase C-terminal 1 domain-containing protein</fullName>
    </recommendedName>
</protein>
<dbReference type="InterPro" id="IPR004322">
    <property type="entry name" value="Plasmid_replicase_bac"/>
</dbReference>
<gene>
    <name evidence="2" type="ORF">SDC9_63250</name>
</gene>
<proteinExistence type="predicted"/>